<evidence type="ECO:0000313" key="11">
    <source>
        <dbReference type="Proteomes" id="UP000288812"/>
    </source>
</evidence>
<evidence type="ECO:0000256" key="9">
    <source>
        <dbReference type="HAMAP-Rule" id="MF_00422"/>
    </source>
</evidence>
<dbReference type="PANTHER" id="PTHR33910">
    <property type="entry name" value="PROTEIN TRANSLOCASE SUBUNIT SECE"/>
    <property type="match status" value="1"/>
</dbReference>
<dbReference type="InterPro" id="IPR005807">
    <property type="entry name" value="SecE_bac"/>
</dbReference>
<dbReference type="OrthoDB" id="9799073at2"/>
<name>A0A437S4M5_9FIRM</name>
<gene>
    <name evidence="9 10" type="primary">secE</name>
    <name evidence="10" type="ORF">EF514_09710</name>
</gene>
<keyword evidence="6 9" id="KW-1133">Transmembrane helix</keyword>
<dbReference type="GO" id="GO:0009306">
    <property type="term" value="P:protein secretion"/>
    <property type="evidence" value="ECO:0007669"/>
    <property type="project" value="UniProtKB-UniRule"/>
</dbReference>
<keyword evidence="3 9" id="KW-1003">Cell membrane</keyword>
<feature type="transmembrane region" description="Helical" evidence="9">
    <location>
        <begin position="38"/>
        <end position="59"/>
    </location>
</feature>
<evidence type="ECO:0000256" key="7">
    <source>
        <dbReference type="ARBA" id="ARBA00023010"/>
    </source>
</evidence>
<dbReference type="GO" id="GO:0006605">
    <property type="term" value="P:protein targeting"/>
    <property type="evidence" value="ECO:0007669"/>
    <property type="project" value="UniProtKB-UniRule"/>
</dbReference>
<comment type="caution">
    <text evidence="10">The sequence shown here is derived from an EMBL/GenBank/DDBJ whole genome shotgun (WGS) entry which is preliminary data.</text>
</comment>
<dbReference type="GO" id="GO:0008320">
    <property type="term" value="F:protein transmembrane transporter activity"/>
    <property type="evidence" value="ECO:0007669"/>
    <property type="project" value="UniProtKB-UniRule"/>
</dbReference>
<evidence type="ECO:0000256" key="2">
    <source>
        <dbReference type="ARBA" id="ARBA00022448"/>
    </source>
</evidence>
<dbReference type="PANTHER" id="PTHR33910:SF1">
    <property type="entry name" value="PROTEIN TRANSLOCASE SUBUNIT SECE"/>
    <property type="match status" value="1"/>
</dbReference>
<dbReference type="PROSITE" id="PS01067">
    <property type="entry name" value="SECE_SEC61G"/>
    <property type="match status" value="1"/>
</dbReference>
<dbReference type="HAMAP" id="MF_00422">
    <property type="entry name" value="SecE"/>
    <property type="match status" value="1"/>
</dbReference>
<dbReference type="InterPro" id="IPR001901">
    <property type="entry name" value="Translocase_SecE/Sec61-g"/>
</dbReference>
<dbReference type="NCBIfam" id="TIGR00964">
    <property type="entry name" value="secE_bact"/>
    <property type="match status" value="1"/>
</dbReference>
<keyword evidence="11" id="KW-1185">Reference proteome</keyword>
<proteinExistence type="inferred from homology"/>
<dbReference type="InterPro" id="IPR038379">
    <property type="entry name" value="SecE_sf"/>
</dbReference>
<evidence type="ECO:0000256" key="4">
    <source>
        <dbReference type="ARBA" id="ARBA00022692"/>
    </source>
</evidence>
<reference evidence="10 11" key="1">
    <citation type="submission" date="2018-11" db="EMBL/GenBank/DDBJ databases">
        <title>Genome sequencing and assembly of Anaerosphaera sp. nov., GS7-6-2.</title>
        <authorList>
            <person name="Rettenmaier R."/>
            <person name="Liebl W."/>
            <person name="Zverlov V."/>
        </authorList>
    </citation>
    <scope>NUCLEOTIDE SEQUENCE [LARGE SCALE GENOMIC DNA]</scope>
    <source>
        <strain evidence="10 11">GS7-6-2</strain>
    </source>
</reference>
<accession>A0A437S4M5</accession>
<evidence type="ECO:0000256" key="6">
    <source>
        <dbReference type="ARBA" id="ARBA00022989"/>
    </source>
</evidence>
<evidence type="ECO:0000256" key="8">
    <source>
        <dbReference type="ARBA" id="ARBA00023136"/>
    </source>
</evidence>
<dbReference type="AlphaFoldDB" id="A0A437S4M5"/>
<comment type="subunit">
    <text evidence="9">Component of the Sec protein translocase complex. Heterotrimer consisting of SecY, SecE and SecG subunits. The heterotrimers can form oligomers, although 1 heterotrimer is thought to be able to translocate proteins. Interacts with the ribosome. Interacts with SecDF, and other proteins may be involved. Interacts with SecA.</text>
</comment>
<evidence type="ECO:0000256" key="5">
    <source>
        <dbReference type="ARBA" id="ARBA00022927"/>
    </source>
</evidence>
<dbReference type="GO" id="GO:0065002">
    <property type="term" value="P:intracellular protein transmembrane transport"/>
    <property type="evidence" value="ECO:0007669"/>
    <property type="project" value="UniProtKB-UniRule"/>
</dbReference>
<dbReference type="GO" id="GO:0043952">
    <property type="term" value="P:protein transport by the Sec complex"/>
    <property type="evidence" value="ECO:0007669"/>
    <property type="project" value="UniProtKB-UniRule"/>
</dbReference>
<keyword evidence="8 9" id="KW-0472">Membrane</keyword>
<evidence type="ECO:0000256" key="3">
    <source>
        <dbReference type="ARBA" id="ARBA00022475"/>
    </source>
</evidence>
<sequence>MAAKDSVKKAEDKKSISKYFRGVKSEFKKVVWPTKKQVLNYTLIVIVACILFALLLAVFDKIVMFALKLIYG</sequence>
<dbReference type="RefSeq" id="WP_127725247.1">
    <property type="nucleotide sequence ID" value="NZ_RLIH01000018.1"/>
</dbReference>
<dbReference type="Pfam" id="PF00584">
    <property type="entry name" value="SecE"/>
    <property type="match status" value="1"/>
</dbReference>
<evidence type="ECO:0000256" key="1">
    <source>
        <dbReference type="ARBA" id="ARBA00004370"/>
    </source>
</evidence>
<comment type="similarity">
    <text evidence="9">Belongs to the SecE/SEC61-gamma family.</text>
</comment>
<keyword evidence="2 9" id="KW-0813">Transport</keyword>
<keyword evidence="4 9" id="KW-0812">Transmembrane</keyword>
<dbReference type="GO" id="GO:0005886">
    <property type="term" value="C:plasma membrane"/>
    <property type="evidence" value="ECO:0007669"/>
    <property type="project" value="UniProtKB-SubCell"/>
</dbReference>
<protein>
    <recommendedName>
        <fullName evidence="9">Protein translocase subunit SecE</fullName>
    </recommendedName>
</protein>
<comment type="function">
    <text evidence="9">Essential subunit of the Sec protein translocation channel SecYEG. Clamps together the 2 halves of SecY. May contact the channel plug during translocation.</text>
</comment>
<dbReference type="Gene3D" id="1.20.5.1030">
    <property type="entry name" value="Preprotein translocase secy subunit"/>
    <property type="match status" value="1"/>
</dbReference>
<organism evidence="10 11">
    <name type="scientific">Anaerosphaera multitolerans</name>
    <dbReference type="NCBI Taxonomy" id="2487351"/>
    <lineage>
        <taxon>Bacteria</taxon>
        <taxon>Bacillati</taxon>
        <taxon>Bacillota</taxon>
        <taxon>Tissierellia</taxon>
        <taxon>Tissierellales</taxon>
        <taxon>Peptoniphilaceae</taxon>
        <taxon>Anaerosphaera</taxon>
    </lineage>
</organism>
<comment type="subcellular location">
    <subcellularLocation>
        <location evidence="9">Cell membrane</location>
        <topology evidence="9">Single-pass membrane protein</topology>
    </subcellularLocation>
    <subcellularLocation>
        <location evidence="1">Membrane</location>
    </subcellularLocation>
</comment>
<keyword evidence="7 9" id="KW-0811">Translocation</keyword>
<dbReference type="EMBL" id="RLIH01000018">
    <property type="protein sequence ID" value="RVU53982.1"/>
    <property type="molecule type" value="Genomic_DNA"/>
</dbReference>
<evidence type="ECO:0000313" key="10">
    <source>
        <dbReference type="EMBL" id="RVU53982.1"/>
    </source>
</evidence>
<keyword evidence="5 9" id="KW-0653">Protein transport</keyword>
<dbReference type="Proteomes" id="UP000288812">
    <property type="component" value="Unassembled WGS sequence"/>
</dbReference>